<feature type="binding site" evidence="6">
    <location>
        <position position="93"/>
    </location>
    <ligand>
        <name>substrate</name>
    </ligand>
</feature>
<dbReference type="CDD" id="cd01317">
    <property type="entry name" value="DHOase_IIa"/>
    <property type="match status" value="1"/>
</dbReference>
<dbReference type="InterPro" id="IPR032466">
    <property type="entry name" value="Metal_Hydrolase"/>
</dbReference>
<feature type="binding site" evidence="6">
    <location>
        <position position="61"/>
    </location>
    <ligand>
        <name>Zn(2+)</name>
        <dbReference type="ChEBI" id="CHEBI:29105"/>
        <label>1</label>
    </ligand>
</feature>
<dbReference type="SUPFAM" id="SSF51556">
    <property type="entry name" value="Metallo-dependent hydrolases"/>
    <property type="match status" value="1"/>
</dbReference>
<dbReference type="GO" id="GO:0004151">
    <property type="term" value="F:dihydroorotase activity"/>
    <property type="evidence" value="ECO:0007669"/>
    <property type="project" value="UniProtKB-UniRule"/>
</dbReference>
<evidence type="ECO:0000256" key="2">
    <source>
        <dbReference type="ARBA" id="ARBA00010286"/>
    </source>
</evidence>
<comment type="caution">
    <text evidence="8">The sequence shown here is derived from an EMBL/GenBank/DDBJ whole genome shotgun (WGS) entry which is preliminary data.</text>
</comment>
<evidence type="ECO:0000313" key="8">
    <source>
        <dbReference type="EMBL" id="RLL14722.1"/>
    </source>
</evidence>
<feature type="binding site" evidence="6">
    <location>
        <begin position="319"/>
        <end position="320"/>
    </location>
    <ligand>
        <name>substrate</name>
    </ligand>
</feature>
<evidence type="ECO:0000256" key="1">
    <source>
        <dbReference type="ARBA" id="ARBA00002368"/>
    </source>
</evidence>
<proteinExistence type="inferred from homology"/>
<keyword evidence="4 6" id="KW-0378">Hydrolase</keyword>
<evidence type="ECO:0000256" key="4">
    <source>
        <dbReference type="ARBA" id="ARBA00022801"/>
    </source>
</evidence>
<dbReference type="EC" id="3.5.2.3" evidence="6"/>
<dbReference type="PANTHER" id="PTHR43668">
    <property type="entry name" value="ALLANTOINASE"/>
    <property type="match status" value="1"/>
</dbReference>
<keyword evidence="6" id="KW-0862">Zinc</keyword>
<feature type="binding site" evidence="6">
    <location>
        <position position="174"/>
    </location>
    <ligand>
        <name>Zn(2+)</name>
        <dbReference type="ChEBI" id="CHEBI:29105"/>
        <label>2</label>
    </ligand>
</feature>
<dbReference type="InterPro" id="IPR002195">
    <property type="entry name" value="Dihydroorotase_CS"/>
</dbReference>
<reference evidence="8 9" key="1">
    <citation type="submission" date="2018-10" db="EMBL/GenBank/DDBJ databases">
        <title>Anaerotruncus faecis sp. nov., isolated from human feces.</title>
        <authorList>
            <person name="Wang Y.-J."/>
        </authorList>
    </citation>
    <scope>NUCLEOTIDE SEQUENCE [LARGE SCALE GENOMIC DNA]</scope>
    <source>
        <strain evidence="8 9">22A2-44</strain>
    </source>
</reference>
<gene>
    <name evidence="6" type="primary">pyrC</name>
    <name evidence="8" type="ORF">D4A47_01715</name>
</gene>
<evidence type="ECO:0000256" key="5">
    <source>
        <dbReference type="ARBA" id="ARBA00022975"/>
    </source>
</evidence>
<dbReference type="HAMAP" id="MF_00220_B">
    <property type="entry name" value="PyrC_classI_B"/>
    <property type="match status" value="1"/>
</dbReference>
<feature type="binding site" evidence="6">
    <location>
        <position position="301"/>
    </location>
    <ligand>
        <name>Zn(2+)</name>
        <dbReference type="ChEBI" id="CHEBI:29105"/>
        <label>1</label>
    </ligand>
</feature>
<dbReference type="Pfam" id="PF12890">
    <property type="entry name" value="DHOase"/>
    <property type="match status" value="1"/>
</dbReference>
<dbReference type="Proteomes" id="UP000276301">
    <property type="component" value="Unassembled WGS sequence"/>
</dbReference>
<feature type="binding site" evidence="6">
    <location>
        <position position="274"/>
    </location>
    <ligand>
        <name>substrate</name>
    </ligand>
</feature>
<dbReference type="InterPro" id="IPR011059">
    <property type="entry name" value="Metal-dep_hydrolase_composite"/>
</dbReference>
<dbReference type="RefSeq" id="WP_121585825.1">
    <property type="nucleotide sequence ID" value="NZ_RCHT01000001.1"/>
</dbReference>
<evidence type="ECO:0000256" key="3">
    <source>
        <dbReference type="ARBA" id="ARBA00022723"/>
    </source>
</evidence>
<evidence type="ECO:0000256" key="6">
    <source>
        <dbReference type="HAMAP-Rule" id="MF_00220"/>
    </source>
</evidence>
<dbReference type="PANTHER" id="PTHR43668:SF2">
    <property type="entry name" value="ALLANTOINASE"/>
    <property type="match status" value="1"/>
</dbReference>
<feature type="binding site" evidence="6">
    <location>
        <position position="228"/>
    </location>
    <ligand>
        <name>Zn(2+)</name>
        <dbReference type="ChEBI" id="CHEBI:29105"/>
        <label>2</label>
    </ligand>
</feature>
<feature type="active site" evidence="6">
    <location>
        <position position="301"/>
    </location>
</feature>
<comment type="pathway">
    <text evidence="6">Pyrimidine metabolism; UMP biosynthesis via de novo pathway; (S)-dihydroorotate from bicarbonate: step 3/3.</text>
</comment>
<comment type="catalytic activity">
    <reaction evidence="6">
        <text>(S)-dihydroorotate + H2O = N-carbamoyl-L-aspartate + H(+)</text>
        <dbReference type="Rhea" id="RHEA:24296"/>
        <dbReference type="ChEBI" id="CHEBI:15377"/>
        <dbReference type="ChEBI" id="CHEBI:15378"/>
        <dbReference type="ChEBI" id="CHEBI:30864"/>
        <dbReference type="ChEBI" id="CHEBI:32814"/>
        <dbReference type="EC" id="3.5.2.3"/>
    </reaction>
</comment>
<name>A0A498CUF8_9FIRM</name>
<organism evidence="8 9">
    <name type="scientific">Anaerotruncus massiliensis</name>
    <name type="common">ex Liu et al. 2021</name>
    <dbReference type="NCBI Taxonomy" id="2321404"/>
    <lineage>
        <taxon>Bacteria</taxon>
        <taxon>Bacillati</taxon>
        <taxon>Bacillota</taxon>
        <taxon>Clostridia</taxon>
        <taxon>Eubacteriales</taxon>
        <taxon>Oscillospiraceae</taxon>
        <taxon>Anaerotruncus</taxon>
    </lineage>
</organism>
<keyword evidence="5 6" id="KW-0665">Pyrimidine biosynthesis</keyword>
<feature type="domain" description="Dihydroorotase catalytic" evidence="7">
    <location>
        <begin position="50"/>
        <end position="233"/>
    </location>
</feature>
<dbReference type="Gene3D" id="3.20.20.140">
    <property type="entry name" value="Metal-dependent hydrolases"/>
    <property type="match status" value="1"/>
</dbReference>
<dbReference type="GO" id="GO:0005737">
    <property type="term" value="C:cytoplasm"/>
    <property type="evidence" value="ECO:0007669"/>
    <property type="project" value="TreeGrafter"/>
</dbReference>
<dbReference type="EMBL" id="RCHT01000001">
    <property type="protein sequence ID" value="RLL14722.1"/>
    <property type="molecule type" value="Genomic_DNA"/>
</dbReference>
<keyword evidence="9" id="KW-1185">Reference proteome</keyword>
<sequence>MALLIQNGRVYREGRLERADLLVEGDRIAAIGEGLPQAPGARVFDASGCVVSPGFTDLHVHLREPGFSHKETVASGTAAAAAGGFTTVCAMPNVDPTPDSPARLLPQARRDARVRVVPYAAITRGQRGEALSEIAALAPRVAGFSDDGRGVRSEETMRAAMERVAAAGSFVAAHCEVEALVPAGGCCHDGAFARAHGFPGIPSESEYAEIARDIRLAAETGCRLHICHLSTKEGAALVRRARKRGLPVTCEATPHNLLLCDGEIPADEGRFKMNPPLRAADDRAALVEALLDGTITAIATDHAPHTAEEKSGGFRGSLFGVVGLETAFPALYTGLTEPGLLPLGRLLELLTAGPQEILGERRTLAPGEEASLTVLDLRTARKVEPERFLSRGRATPFAGRTLRGWPALTLYRGKEVYRRWPGTQTEG</sequence>
<protein>
    <recommendedName>
        <fullName evidence="6">Dihydroorotase</fullName>
        <shortName evidence="6">DHOase</shortName>
        <ecNumber evidence="6">3.5.2.3</ecNumber>
    </recommendedName>
</protein>
<dbReference type="InterPro" id="IPR050138">
    <property type="entry name" value="DHOase/Allantoinase_Hydrolase"/>
</dbReference>
<comment type="similarity">
    <text evidence="2 6">Belongs to the metallo-dependent hydrolases superfamily. DHOase family. Class I DHOase subfamily.</text>
</comment>
<dbReference type="AlphaFoldDB" id="A0A498CUF8"/>
<feature type="binding site" evidence="6">
    <location>
        <position position="147"/>
    </location>
    <ligand>
        <name>Zn(2+)</name>
        <dbReference type="ChEBI" id="CHEBI:29105"/>
        <label>1</label>
    </ligand>
</feature>
<dbReference type="GO" id="GO:0044205">
    <property type="term" value="P:'de novo' UMP biosynthetic process"/>
    <property type="evidence" value="ECO:0007669"/>
    <property type="project" value="UniProtKB-UniRule"/>
</dbReference>
<feature type="binding site" evidence="6">
    <location>
        <position position="305"/>
    </location>
    <ligand>
        <name>substrate</name>
    </ligand>
</feature>
<dbReference type="InterPro" id="IPR024403">
    <property type="entry name" value="DHOase_cat"/>
</dbReference>
<dbReference type="SUPFAM" id="SSF51338">
    <property type="entry name" value="Composite domain of metallo-dependent hydrolases"/>
    <property type="match status" value="1"/>
</dbReference>
<feature type="binding site" evidence="6">
    <location>
        <begin position="61"/>
        <end position="63"/>
    </location>
    <ligand>
        <name>substrate</name>
    </ligand>
</feature>
<dbReference type="InterPro" id="IPR004722">
    <property type="entry name" value="DHOase"/>
</dbReference>
<dbReference type="PROSITE" id="PS00483">
    <property type="entry name" value="DIHYDROOROTASE_2"/>
    <property type="match status" value="1"/>
</dbReference>
<accession>A0A498CUF8</accession>
<comment type="function">
    <text evidence="1 6">Catalyzes the reversible cyclization of carbamoyl aspartate to dihydroorotate.</text>
</comment>
<evidence type="ECO:0000259" key="7">
    <source>
        <dbReference type="Pfam" id="PF12890"/>
    </source>
</evidence>
<dbReference type="GO" id="GO:0006145">
    <property type="term" value="P:purine nucleobase catabolic process"/>
    <property type="evidence" value="ECO:0007669"/>
    <property type="project" value="TreeGrafter"/>
</dbReference>
<comment type="cofactor">
    <cofactor evidence="6">
        <name>Zn(2+)</name>
        <dbReference type="ChEBI" id="CHEBI:29105"/>
    </cofactor>
    <text evidence="6">Binds 2 Zn(2+) ions per subunit.</text>
</comment>
<feature type="binding site" evidence="6">
    <location>
        <position position="59"/>
    </location>
    <ligand>
        <name>Zn(2+)</name>
        <dbReference type="ChEBI" id="CHEBI:29105"/>
        <label>1</label>
    </ligand>
</feature>
<keyword evidence="3 6" id="KW-0479">Metal-binding</keyword>
<dbReference type="GO" id="GO:0008270">
    <property type="term" value="F:zinc ion binding"/>
    <property type="evidence" value="ECO:0007669"/>
    <property type="project" value="UniProtKB-UniRule"/>
</dbReference>
<dbReference type="GO" id="GO:0004038">
    <property type="term" value="F:allantoinase activity"/>
    <property type="evidence" value="ECO:0007669"/>
    <property type="project" value="TreeGrafter"/>
</dbReference>
<feature type="binding site" evidence="6">
    <location>
        <position position="147"/>
    </location>
    <ligand>
        <name>Zn(2+)</name>
        <dbReference type="ChEBI" id="CHEBI:29105"/>
        <label>2</label>
    </ligand>
</feature>
<dbReference type="UniPathway" id="UPA00070">
    <property type="reaction ID" value="UER00117"/>
</dbReference>
<dbReference type="NCBIfam" id="TIGR00857">
    <property type="entry name" value="pyrC_multi"/>
    <property type="match status" value="1"/>
</dbReference>
<evidence type="ECO:0000313" key="9">
    <source>
        <dbReference type="Proteomes" id="UP000276301"/>
    </source>
</evidence>
<dbReference type="PROSITE" id="PS00482">
    <property type="entry name" value="DIHYDROOROTASE_1"/>
    <property type="match status" value="1"/>
</dbReference>